<dbReference type="Proteomes" id="UP000193925">
    <property type="component" value="Chromosome AFERRI"/>
</dbReference>
<evidence type="ECO:0000259" key="15">
    <source>
        <dbReference type="PROSITE" id="PS51278"/>
    </source>
</evidence>
<dbReference type="InterPro" id="IPR013785">
    <property type="entry name" value="Aldolase_TIM"/>
</dbReference>
<reference evidence="16" key="2">
    <citation type="submission" date="2014-07" db="EMBL/GenBank/DDBJ databases">
        <title>Initial genome analysis of the psychrotolerant acidophile Acidithiobacillus ferrivorans CF27: insights into iron and sulfur oxidation pathways and into biofilm formation.</title>
        <authorList>
            <person name="Talla E."/>
            <person name="Hedrich S."/>
            <person name="Mangenot S."/>
            <person name="Ji B."/>
            <person name="Johnson D.B."/>
            <person name="Barbe V."/>
            <person name="Bonnefoy V."/>
        </authorList>
    </citation>
    <scope>NUCLEOTIDE SEQUENCE [LARGE SCALE GENOMIC DNA]</scope>
    <source>
        <strain evidence="16">CF27</strain>
    </source>
</reference>
<evidence type="ECO:0000256" key="1">
    <source>
        <dbReference type="ARBA" id="ARBA00001917"/>
    </source>
</evidence>
<gene>
    <name evidence="16" type="primary">gltB</name>
    <name evidence="16" type="ORF">AFERRI_10081</name>
    <name evidence="17" type="ORF">AFERRI_11233</name>
</gene>
<dbReference type="Gene3D" id="3.20.20.70">
    <property type="entry name" value="Aldolase class I"/>
    <property type="match status" value="2"/>
</dbReference>
<keyword evidence="13" id="KW-0003">3Fe-4S</keyword>
<evidence type="ECO:0000256" key="9">
    <source>
        <dbReference type="ARBA" id="ARBA00023002"/>
    </source>
</evidence>
<proteinExistence type="inferred from homology"/>
<dbReference type="Pfam" id="PF01493">
    <property type="entry name" value="GXGXG"/>
    <property type="match status" value="1"/>
</dbReference>
<dbReference type="Pfam" id="PF04898">
    <property type="entry name" value="Glu_syn_central"/>
    <property type="match status" value="1"/>
</dbReference>
<sequence length="1475" mass="160850">MTQSLYSPDFERDSCGFGLIAQMDNQASHAIVATAITSLARLTHRGAVAADGKSGDGCGLLLQMPETFFRAIAIEQGIALGRHFGIGQFFLPQDPAVASKIRTTLDTEAQDLGLRCLGWREVPTDLAACGDEALKSLPGVWQAFVGLPDATDTDSHERLLYRLRRRVEKRFVDESSFFAVTCSSQVIGYKGLVLPENLPVFYPDLCDPRFASALVTYHQRFSTNTWPEWRLCQPFRTLAHNGELNTVQGNRLWAKAREAQLQSDLLPMAEVLPAVGGGSDSFSLDNMLELLVQGGMDFFKAIRLLVPPAWHNVPRIEPALRAFYEYHSMRMEAWDGPAGLVLNTGRIAACALDRNGLRPARYVITKDRIINIASEVGVFDYDHRDIAVQGRVGPGQLVAVDMATGKFLESADIDTQIQNSHPYREWLDQYAEHLDSDNNDRSPALPVTDLLTSEKAFGVSFEEEDQVIRVLAEGAQEAVGSMGDDTPMAVLSRQTRHIADYFRQQFAQVTNPPIDPLREALVMSLNTVIGSESNLFAERPEYARRIEVHSPVLSDATFVALTSRTEAAFRGQTFDLCYSAADSNLGGAIEALCEEVIAAVRHGAVILVLSDHALARDRLYIPALMAVGAVHHALIDAGLRTRCNIVVATAHTRDPHHFATLIGYGATAVYPYLSYAIIRSLAERHAFSQPVTVLKALENYRKGIDKGLYKILSKMGISTLASYRSTQLFEALGLDQMVVERCFKGTVSRISGASFKHLENDIRQQVHDAYIPRKTLPLGGLLKYVHGGEYHAYHPDVVQSLQTAAKSGRYTDYQVFSGLVNERPVTNLRDLLQLRTVAQPIPLSEVEPIEAITRRFDTAAMSLGALSPEAHEALAIAMNTIGGRSNSGEGGEDPARYHNNKISKIKQIASGRFGVTPEYAVNAEELQIKVAQGAKPGEGGQLPGHKVSGIIARLRYAKEGVALISPPPHHDIYSIEDLAQLIFDLKQINPQAYVSVKLVSEAGVGTIAAGVAKAYADRITIAGYDGGTGASPLSSVKYAGSPWELGLAETQVTLRRNHLRHRVRLQVDGGFKTGLDVIKGALLGAESFGFGTAPMIALGCKYLRICHLNNCATGIATQDETLRKHFTGLPEMVINYFRFVAEEAREIMAQLGIRRFDDLVGASQMLEIGGAQTEKQAHLNLRPLLANADLRDADSNIHTQDRNPPFDKGELAETMVKDAQPALDEQIPTRLHYPIHNVNRSIGARLAGEIARRYGNSGLREDAVHVELHGTAGQSFGAFCVQGMTLHLHGDANDYVGKAMNGGTIIIAPPTGVSYASQDSAIVGNTCLYGATGGRLYAAGRAGERFAVRNSGAIAVIEGAGDHACEYMTGGQIVILGTVGVNFGAGMTGGLAFVRDQARQFPDQVNGELVNYHRIETESMRGYEALLRRHIETHIANTGSSYATALLKNWAHFIRDVWLVVPKAAKLDVLLEEAS</sequence>
<feature type="domain" description="Glutamine amidotransferase type-2" evidence="15">
    <location>
        <begin position="15"/>
        <end position="403"/>
    </location>
</feature>
<dbReference type="Pfam" id="PF00310">
    <property type="entry name" value="GATase_2"/>
    <property type="match status" value="1"/>
</dbReference>
<dbReference type="PROSITE" id="PS51278">
    <property type="entry name" value="GATASE_TYPE_2"/>
    <property type="match status" value="1"/>
</dbReference>
<dbReference type="InterPro" id="IPR050711">
    <property type="entry name" value="ET-N_metabolism_enzyme"/>
</dbReference>
<dbReference type="CDD" id="cd00982">
    <property type="entry name" value="gltB_C"/>
    <property type="match status" value="1"/>
</dbReference>
<comment type="cofactor">
    <cofactor evidence="1">
        <name>FMN</name>
        <dbReference type="ChEBI" id="CHEBI:58210"/>
    </cofactor>
</comment>
<evidence type="ECO:0000256" key="14">
    <source>
        <dbReference type="ARBA" id="ARBA00029440"/>
    </source>
</evidence>
<evidence type="ECO:0000313" key="16">
    <source>
        <dbReference type="EMBL" id="CDQ12258.1"/>
    </source>
</evidence>
<evidence type="ECO:0000256" key="6">
    <source>
        <dbReference type="ARBA" id="ARBA00022643"/>
    </source>
</evidence>
<dbReference type="SUPFAM" id="SSF69336">
    <property type="entry name" value="Alpha subunit of glutamate synthase, C-terminal domain"/>
    <property type="match status" value="1"/>
</dbReference>
<dbReference type="Gene3D" id="2.160.20.60">
    <property type="entry name" value="Glutamate synthase, alpha subunit, C-terminal domain"/>
    <property type="match status" value="1"/>
</dbReference>
<evidence type="ECO:0000256" key="13">
    <source>
        <dbReference type="ARBA" id="ARBA00023291"/>
    </source>
</evidence>
<keyword evidence="12" id="KW-0314">Glutamate biosynthesis</keyword>
<dbReference type="CDD" id="cd00713">
    <property type="entry name" value="GltS"/>
    <property type="match status" value="1"/>
</dbReference>
<dbReference type="GO" id="GO:0051538">
    <property type="term" value="F:3 iron, 4 sulfur cluster binding"/>
    <property type="evidence" value="ECO:0007669"/>
    <property type="project" value="UniProtKB-KW"/>
</dbReference>
<dbReference type="PANTHER" id="PTHR11938">
    <property type="entry name" value="FAD NADPH DEHYDROGENASE/OXIDOREDUCTASE"/>
    <property type="match status" value="1"/>
</dbReference>
<dbReference type="GO" id="GO:0006537">
    <property type="term" value="P:glutamate biosynthetic process"/>
    <property type="evidence" value="ECO:0007669"/>
    <property type="project" value="UniProtKB-KW"/>
</dbReference>
<organism evidence="16">
    <name type="scientific">Acidithiobacillus ferrivorans</name>
    <dbReference type="NCBI Taxonomy" id="160808"/>
    <lineage>
        <taxon>Bacteria</taxon>
        <taxon>Pseudomonadati</taxon>
        <taxon>Pseudomonadota</taxon>
        <taxon>Acidithiobacillia</taxon>
        <taxon>Acidithiobacillales</taxon>
        <taxon>Acidithiobacillaceae</taxon>
        <taxon>Acidithiobacillus</taxon>
    </lineage>
</organism>
<dbReference type="NCBIfam" id="NF008730">
    <property type="entry name" value="PRK11750.1"/>
    <property type="match status" value="1"/>
</dbReference>
<reference evidence="16" key="1">
    <citation type="submission" date="2014-03" db="EMBL/GenBank/DDBJ databases">
        <authorList>
            <person name="Genoscope - CEA"/>
        </authorList>
    </citation>
    <scope>NUCLEOTIDE SEQUENCE [LARGE SCALE GENOMIC DNA]</scope>
    <source>
        <strain evidence="16">CF27</strain>
    </source>
</reference>
<dbReference type="FunFam" id="3.20.20.70:FF:000061">
    <property type="entry name" value="Glutamate synthase large subunit"/>
    <property type="match status" value="1"/>
</dbReference>
<keyword evidence="5" id="KW-0285">Flavoprotein</keyword>
<evidence type="ECO:0000256" key="7">
    <source>
        <dbReference type="ARBA" id="ARBA00022723"/>
    </source>
</evidence>
<dbReference type="Pfam" id="PF01645">
    <property type="entry name" value="Glu_synthase"/>
    <property type="match status" value="1"/>
</dbReference>
<dbReference type="InterPro" id="IPR036485">
    <property type="entry name" value="Glu_synth_asu_C_sf"/>
</dbReference>
<protein>
    <submittedName>
        <fullName evidence="16">Ferredoxin-dependent glutamate synthase 1</fullName>
        <ecNumber evidence="16">1.4.7.1</ecNumber>
    </submittedName>
    <submittedName>
        <fullName evidence="17">Glutamate synthase, large subunit</fullName>
        <ecNumber evidence="17">1.4.1.13</ecNumber>
    </submittedName>
</protein>
<evidence type="ECO:0000313" key="18">
    <source>
        <dbReference type="Proteomes" id="UP000193925"/>
    </source>
</evidence>
<dbReference type="PANTHER" id="PTHR11938:SF148">
    <property type="entry name" value="GLUTAMATE SYNTHASE [NADPH] LARGE CHAIN"/>
    <property type="match status" value="1"/>
</dbReference>
<comment type="cofactor">
    <cofactor evidence="2">
        <name>[3Fe-4S] cluster</name>
        <dbReference type="ChEBI" id="CHEBI:21137"/>
    </cofactor>
</comment>
<dbReference type="EMBL" id="LT841305">
    <property type="protein sequence ID" value="SMH65198.1"/>
    <property type="molecule type" value="Genomic_DNA"/>
</dbReference>
<evidence type="ECO:0000256" key="8">
    <source>
        <dbReference type="ARBA" id="ARBA00022962"/>
    </source>
</evidence>
<dbReference type="SUPFAM" id="SSF51395">
    <property type="entry name" value="FMN-linked oxidoreductases"/>
    <property type="match status" value="1"/>
</dbReference>
<keyword evidence="11" id="KW-0411">Iron-sulfur</keyword>
<reference evidence="17 18" key="3">
    <citation type="submission" date="2017-03" db="EMBL/GenBank/DDBJ databases">
        <authorList>
            <person name="Regsiter A."/>
            <person name="William W."/>
        </authorList>
    </citation>
    <scope>NUCLEOTIDE SEQUENCE [LARGE SCALE GENOMIC DNA]</scope>
    <source>
        <strain evidence="17">PRJEB5721</strain>
    </source>
</reference>
<dbReference type="InterPro" id="IPR002932">
    <property type="entry name" value="Glu_synthdom"/>
</dbReference>
<dbReference type="EMBL" id="CCCS020000001">
    <property type="protein sequence ID" value="CDQ12258.1"/>
    <property type="molecule type" value="Genomic_DNA"/>
</dbReference>
<dbReference type="InterPro" id="IPR002489">
    <property type="entry name" value="Glu_synth_asu_C"/>
</dbReference>
<dbReference type="InterPro" id="IPR017932">
    <property type="entry name" value="GATase_2_dom"/>
</dbReference>
<evidence type="ECO:0000256" key="12">
    <source>
        <dbReference type="ARBA" id="ARBA00023164"/>
    </source>
</evidence>
<evidence type="ECO:0000256" key="5">
    <source>
        <dbReference type="ARBA" id="ARBA00022630"/>
    </source>
</evidence>
<dbReference type="InterPro" id="IPR029055">
    <property type="entry name" value="Ntn_hydrolases_N"/>
</dbReference>
<keyword evidence="7" id="KW-0479">Metal-binding</keyword>
<keyword evidence="9 16" id="KW-0560">Oxidoreductase</keyword>
<comment type="pathway">
    <text evidence="14">Amino-acid biosynthesis.</text>
</comment>
<evidence type="ECO:0000256" key="10">
    <source>
        <dbReference type="ARBA" id="ARBA00023004"/>
    </source>
</evidence>
<keyword evidence="18" id="KW-1185">Reference proteome</keyword>
<dbReference type="Gene3D" id="3.60.20.10">
    <property type="entry name" value="Glutamine Phosphoribosylpyrophosphate, subunit 1, domain 1"/>
    <property type="match status" value="1"/>
</dbReference>
<keyword evidence="10" id="KW-0408">Iron</keyword>
<dbReference type="GO" id="GO:0019676">
    <property type="term" value="P:ammonia assimilation cycle"/>
    <property type="evidence" value="ECO:0007669"/>
    <property type="project" value="TreeGrafter"/>
</dbReference>
<evidence type="ECO:0000256" key="3">
    <source>
        <dbReference type="ARBA" id="ARBA00009716"/>
    </source>
</evidence>
<dbReference type="EC" id="1.4.1.13" evidence="17"/>
<dbReference type="SUPFAM" id="SSF56235">
    <property type="entry name" value="N-terminal nucleophile aminohydrolases (Ntn hydrolases)"/>
    <property type="match status" value="1"/>
</dbReference>
<keyword evidence="8" id="KW-0315">Glutamine amidotransferase</keyword>
<dbReference type="GO" id="GO:0004355">
    <property type="term" value="F:glutamate synthase (NADPH) activity"/>
    <property type="evidence" value="ECO:0007669"/>
    <property type="project" value="UniProtKB-EC"/>
</dbReference>
<dbReference type="GO" id="GO:0016041">
    <property type="term" value="F:glutamate synthase (ferredoxin) activity"/>
    <property type="evidence" value="ECO:0007669"/>
    <property type="project" value="UniProtKB-EC"/>
</dbReference>
<keyword evidence="6" id="KW-0288">FMN</keyword>
<evidence type="ECO:0000256" key="11">
    <source>
        <dbReference type="ARBA" id="ARBA00023014"/>
    </source>
</evidence>
<name>A0A060V015_9PROT</name>
<dbReference type="InterPro" id="IPR006982">
    <property type="entry name" value="Glu_synth_centr_N"/>
</dbReference>
<evidence type="ECO:0000313" key="17">
    <source>
        <dbReference type="EMBL" id="SMH65198.1"/>
    </source>
</evidence>
<dbReference type="EC" id="1.4.7.1" evidence="16"/>
<accession>A0A060V015</accession>
<evidence type="ECO:0000256" key="4">
    <source>
        <dbReference type="ARBA" id="ARBA00022605"/>
    </source>
</evidence>
<dbReference type="CDD" id="cd02808">
    <property type="entry name" value="GltS_FMN"/>
    <property type="match status" value="1"/>
</dbReference>
<keyword evidence="4" id="KW-0028">Amino-acid biosynthesis</keyword>
<dbReference type="RefSeq" id="WP_035190173.1">
    <property type="nucleotide sequence ID" value="NZ_CCCS020000001.1"/>
</dbReference>
<comment type="similarity">
    <text evidence="3">Belongs to the glutamate synthase family.</text>
</comment>
<dbReference type="GO" id="GO:0046872">
    <property type="term" value="F:metal ion binding"/>
    <property type="evidence" value="ECO:0007669"/>
    <property type="project" value="UniProtKB-KW"/>
</dbReference>
<evidence type="ECO:0000256" key="2">
    <source>
        <dbReference type="ARBA" id="ARBA00001927"/>
    </source>
</evidence>